<gene>
    <name evidence="2" type="ORF">FH608_043480</name>
</gene>
<accession>A0A5C4VEN9</accession>
<evidence type="ECO:0000313" key="2">
    <source>
        <dbReference type="EMBL" id="KAB8188620.1"/>
    </source>
</evidence>
<name>A0A5C4VEN9_9ACTN</name>
<comment type="caution">
    <text evidence="2">The sequence shown here is derived from an EMBL/GenBank/DDBJ whole genome shotgun (WGS) entry which is preliminary data.</text>
</comment>
<keyword evidence="3" id="KW-1185">Reference proteome</keyword>
<proteinExistence type="predicted"/>
<dbReference type="AlphaFoldDB" id="A0A5C4VEN9"/>
<dbReference type="Proteomes" id="UP000312512">
    <property type="component" value="Unassembled WGS sequence"/>
</dbReference>
<dbReference type="GO" id="GO:0003677">
    <property type="term" value="F:DNA binding"/>
    <property type="evidence" value="ECO:0007669"/>
    <property type="project" value="InterPro"/>
</dbReference>
<evidence type="ECO:0000259" key="1">
    <source>
        <dbReference type="Pfam" id="PF14659"/>
    </source>
</evidence>
<reference evidence="2 3" key="1">
    <citation type="submission" date="2019-10" db="EMBL/GenBank/DDBJ databases">
        <title>Nonomuraea sp. nov., isolated from Phyllanthus amarus.</title>
        <authorList>
            <person name="Klykleung N."/>
            <person name="Tanasupawat S."/>
        </authorList>
    </citation>
    <scope>NUCLEOTIDE SEQUENCE [LARGE SCALE GENOMIC DNA]</scope>
    <source>
        <strain evidence="2 3">PA1-10</strain>
    </source>
</reference>
<dbReference type="RefSeq" id="WP_139636894.1">
    <property type="nucleotide sequence ID" value="NZ_VDLX02000024.1"/>
</dbReference>
<dbReference type="OrthoDB" id="3175606at2"/>
<dbReference type="InterPro" id="IPR004107">
    <property type="entry name" value="Integrase_SAM-like_N"/>
</dbReference>
<dbReference type="GO" id="GO:0015074">
    <property type="term" value="P:DNA integration"/>
    <property type="evidence" value="ECO:0007669"/>
    <property type="project" value="InterPro"/>
</dbReference>
<protein>
    <recommendedName>
        <fullName evidence="1">Integrase SAM-like N-terminal domain-containing protein</fullName>
    </recommendedName>
</protein>
<sequence length="169" mass="18582">MALDGKTDQEGAGHMRHFQDRVLVYKRCGCVDATSGRQLGRRCVRLDKEEHGSWYFGVQVRGPAGRRERFRRGGFATAGQAHHAGGEAIVADLDSGPGAGYTVARWLRCWLQTQQGLRPSTREGYADHIRLHLIPYLGRIELGAAPSEGVAELGFVVRAWLGEGSRPTV</sequence>
<dbReference type="EMBL" id="VDLX02000024">
    <property type="protein sequence ID" value="KAB8188620.1"/>
    <property type="molecule type" value="Genomic_DNA"/>
</dbReference>
<evidence type="ECO:0000313" key="3">
    <source>
        <dbReference type="Proteomes" id="UP000312512"/>
    </source>
</evidence>
<dbReference type="InterPro" id="IPR010998">
    <property type="entry name" value="Integrase_recombinase_N"/>
</dbReference>
<dbReference type="Gene3D" id="1.10.150.130">
    <property type="match status" value="1"/>
</dbReference>
<feature type="domain" description="Integrase SAM-like N-terminal" evidence="1">
    <location>
        <begin position="104"/>
        <end position="142"/>
    </location>
</feature>
<organism evidence="2 3">
    <name type="scientific">Nonomuraea phyllanthi</name>
    <dbReference type="NCBI Taxonomy" id="2219224"/>
    <lineage>
        <taxon>Bacteria</taxon>
        <taxon>Bacillati</taxon>
        <taxon>Actinomycetota</taxon>
        <taxon>Actinomycetes</taxon>
        <taxon>Streptosporangiales</taxon>
        <taxon>Streptosporangiaceae</taxon>
        <taxon>Nonomuraea</taxon>
    </lineage>
</organism>
<dbReference type="Pfam" id="PF14659">
    <property type="entry name" value="Phage_int_SAM_3"/>
    <property type="match status" value="1"/>
</dbReference>